<name>A0ABX1IUX2_9PSEU</name>
<dbReference type="Pfam" id="PF13649">
    <property type="entry name" value="Methyltransf_25"/>
    <property type="match status" value="1"/>
</dbReference>
<keyword evidence="1" id="KW-0808">Transferase</keyword>
<evidence type="ECO:0000259" key="2">
    <source>
        <dbReference type="Pfam" id="PF13649"/>
    </source>
</evidence>
<dbReference type="InterPro" id="IPR029063">
    <property type="entry name" value="SAM-dependent_MTases_sf"/>
</dbReference>
<dbReference type="PANTHER" id="PTHR43861:SF3">
    <property type="entry name" value="PUTATIVE (AFU_ORTHOLOGUE AFUA_2G14390)-RELATED"/>
    <property type="match status" value="1"/>
</dbReference>
<dbReference type="InterPro" id="IPR041698">
    <property type="entry name" value="Methyltransf_25"/>
</dbReference>
<reference evidence="3 4" key="1">
    <citation type="submission" date="2020-04" db="EMBL/GenBank/DDBJ databases">
        <title>Novel species.</title>
        <authorList>
            <person name="Teo W.F.A."/>
            <person name="Lipun K."/>
            <person name="Srisuk N."/>
            <person name="Duangmal K."/>
        </authorList>
    </citation>
    <scope>NUCLEOTIDE SEQUENCE [LARGE SCALE GENOMIC DNA]</scope>
    <source>
        <strain evidence="3 4">K13G38</strain>
    </source>
</reference>
<keyword evidence="3" id="KW-0489">Methyltransferase</keyword>
<evidence type="ECO:0000313" key="4">
    <source>
        <dbReference type="Proteomes" id="UP000715441"/>
    </source>
</evidence>
<sequence>MDQRFWDELYGSAGRLWSGRPNDALVAEVTGIPPGRALDVGCGEGGDAHWLARQGWQVTGIDISRIALERAAALAGDLDITWRRLDLRTEAPDTGYDLVSAHYFAFPRDQEQVLQRVLAAVAPGGSLLITSHAGMEERHQGLYRPEEIAARLGEDWRIVVDEQRTRTLPANGHTEDVVLRARRR</sequence>
<keyword evidence="4" id="KW-1185">Reference proteome</keyword>
<proteinExistence type="predicted"/>
<gene>
    <name evidence="3" type="ORF">HFP15_00165</name>
</gene>
<dbReference type="Gene3D" id="3.40.50.150">
    <property type="entry name" value="Vaccinia Virus protein VP39"/>
    <property type="match status" value="1"/>
</dbReference>
<accession>A0ABX1IUX2</accession>
<dbReference type="EMBL" id="JAAXLS010000001">
    <property type="protein sequence ID" value="NKQ51293.1"/>
    <property type="molecule type" value="Genomic_DNA"/>
</dbReference>
<comment type="caution">
    <text evidence="3">The sequence shown here is derived from an EMBL/GenBank/DDBJ whole genome shotgun (WGS) entry which is preliminary data.</text>
</comment>
<evidence type="ECO:0000256" key="1">
    <source>
        <dbReference type="ARBA" id="ARBA00022679"/>
    </source>
</evidence>
<organism evidence="3 4">
    <name type="scientific">Amycolatopsis acididurans</name>
    <dbReference type="NCBI Taxonomy" id="2724524"/>
    <lineage>
        <taxon>Bacteria</taxon>
        <taxon>Bacillati</taxon>
        <taxon>Actinomycetota</taxon>
        <taxon>Actinomycetes</taxon>
        <taxon>Pseudonocardiales</taxon>
        <taxon>Pseudonocardiaceae</taxon>
        <taxon>Amycolatopsis</taxon>
    </lineage>
</organism>
<dbReference type="Proteomes" id="UP000715441">
    <property type="component" value="Unassembled WGS sequence"/>
</dbReference>
<dbReference type="GO" id="GO:0008168">
    <property type="term" value="F:methyltransferase activity"/>
    <property type="evidence" value="ECO:0007669"/>
    <property type="project" value="UniProtKB-KW"/>
</dbReference>
<protein>
    <submittedName>
        <fullName evidence="3">Class I SAM-dependent methyltransferase</fullName>
    </submittedName>
</protein>
<dbReference type="GO" id="GO:0032259">
    <property type="term" value="P:methylation"/>
    <property type="evidence" value="ECO:0007669"/>
    <property type="project" value="UniProtKB-KW"/>
</dbReference>
<dbReference type="CDD" id="cd02440">
    <property type="entry name" value="AdoMet_MTases"/>
    <property type="match status" value="1"/>
</dbReference>
<dbReference type="PANTHER" id="PTHR43861">
    <property type="entry name" value="TRANS-ACONITATE 2-METHYLTRANSFERASE-RELATED"/>
    <property type="match status" value="1"/>
</dbReference>
<dbReference type="SUPFAM" id="SSF53335">
    <property type="entry name" value="S-adenosyl-L-methionine-dependent methyltransferases"/>
    <property type="match status" value="1"/>
</dbReference>
<evidence type="ECO:0000313" key="3">
    <source>
        <dbReference type="EMBL" id="NKQ51293.1"/>
    </source>
</evidence>
<feature type="domain" description="Methyltransferase" evidence="2">
    <location>
        <begin position="38"/>
        <end position="125"/>
    </location>
</feature>